<dbReference type="PANTHER" id="PTHR32254">
    <property type="entry name" value="EXPRESSED PROTEIN"/>
    <property type="match status" value="1"/>
</dbReference>
<sequence>MAAWRPARFARGHGWRRGASAARGGGRAADGGASAWSCSMECPLGKQAGTGASSVWGPSQALVSLVGLGLAASIVVPQLYCYATEALKAAVVCPAGDYKCDARMLLDLPEDCAKHFKGVKSRASGEQTEKSFRVACRRTKAGEEEATQAQQEADVKLLEAQKLASQYQKEADKCSLGNTCEEAREKSAVALVQQKKLTSL</sequence>
<evidence type="ECO:0000313" key="1">
    <source>
        <dbReference type="EMBL" id="CAD6260399.1"/>
    </source>
</evidence>
<dbReference type="OrthoDB" id="1898954at2759"/>
<evidence type="ECO:0000313" key="2">
    <source>
        <dbReference type="Proteomes" id="UP000604825"/>
    </source>
</evidence>
<dbReference type="InterPro" id="IPR010471">
    <property type="entry name" value="DUF1068"/>
</dbReference>
<dbReference type="Proteomes" id="UP000604825">
    <property type="component" value="Unassembled WGS sequence"/>
</dbReference>
<keyword evidence="2" id="KW-1185">Reference proteome</keyword>
<protein>
    <submittedName>
        <fullName evidence="1">Uncharacterized protein</fullName>
    </submittedName>
</protein>
<dbReference type="PANTHER" id="PTHR32254:SF14">
    <property type="entry name" value="EXPRESSED PROTEIN"/>
    <property type="match status" value="1"/>
</dbReference>
<dbReference type="Pfam" id="PF06364">
    <property type="entry name" value="DUF1068"/>
    <property type="match status" value="1"/>
</dbReference>
<comment type="caution">
    <text evidence="1">The sequence shown here is derived from an EMBL/GenBank/DDBJ whole genome shotgun (WGS) entry which is preliminary data.</text>
</comment>
<accession>A0A811QRH0</accession>
<gene>
    <name evidence="1" type="ORF">NCGR_LOCUS43833</name>
</gene>
<proteinExistence type="predicted"/>
<dbReference type="EMBL" id="CAJGYO010000011">
    <property type="protein sequence ID" value="CAD6260399.1"/>
    <property type="molecule type" value="Genomic_DNA"/>
</dbReference>
<reference evidence="1" key="1">
    <citation type="submission" date="2020-10" db="EMBL/GenBank/DDBJ databases">
        <authorList>
            <person name="Han B."/>
            <person name="Lu T."/>
            <person name="Zhao Q."/>
            <person name="Huang X."/>
            <person name="Zhao Y."/>
        </authorList>
    </citation>
    <scope>NUCLEOTIDE SEQUENCE</scope>
</reference>
<name>A0A811QRH0_9POAL</name>
<dbReference type="AlphaFoldDB" id="A0A811QRH0"/>
<organism evidence="1 2">
    <name type="scientific">Miscanthus lutarioriparius</name>
    <dbReference type="NCBI Taxonomy" id="422564"/>
    <lineage>
        <taxon>Eukaryota</taxon>
        <taxon>Viridiplantae</taxon>
        <taxon>Streptophyta</taxon>
        <taxon>Embryophyta</taxon>
        <taxon>Tracheophyta</taxon>
        <taxon>Spermatophyta</taxon>
        <taxon>Magnoliopsida</taxon>
        <taxon>Liliopsida</taxon>
        <taxon>Poales</taxon>
        <taxon>Poaceae</taxon>
        <taxon>PACMAD clade</taxon>
        <taxon>Panicoideae</taxon>
        <taxon>Andropogonodae</taxon>
        <taxon>Andropogoneae</taxon>
        <taxon>Saccharinae</taxon>
        <taxon>Miscanthus</taxon>
    </lineage>
</organism>